<feature type="region of interest" description="Disordered" evidence="1">
    <location>
        <begin position="29"/>
        <end position="132"/>
    </location>
</feature>
<name>A0A397CZW0_APHAT</name>
<feature type="compositionally biased region" description="Polar residues" evidence="1">
    <location>
        <begin position="354"/>
        <end position="377"/>
    </location>
</feature>
<dbReference type="EMBL" id="QUTD01006436">
    <property type="protein sequence ID" value="RHY55371.1"/>
    <property type="molecule type" value="Genomic_DNA"/>
</dbReference>
<dbReference type="Gene3D" id="6.10.140.2040">
    <property type="match status" value="3"/>
</dbReference>
<organism evidence="5 11">
    <name type="scientific">Aphanomyces astaci</name>
    <name type="common">Crayfish plague agent</name>
    <dbReference type="NCBI Taxonomy" id="112090"/>
    <lineage>
        <taxon>Eukaryota</taxon>
        <taxon>Sar</taxon>
        <taxon>Stramenopiles</taxon>
        <taxon>Oomycota</taxon>
        <taxon>Saprolegniomycetes</taxon>
        <taxon>Saprolegniales</taxon>
        <taxon>Verrucalvaceae</taxon>
        <taxon>Aphanomyces</taxon>
    </lineage>
</organism>
<dbReference type="VEuPathDB" id="FungiDB:H257_04183"/>
<dbReference type="Proteomes" id="UP000266239">
    <property type="component" value="Unassembled WGS sequence"/>
</dbReference>
<reference evidence="8 9" key="1">
    <citation type="submission" date="2018-08" db="EMBL/GenBank/DDBJ databases">
        <title>Aphanomyces genome sequencing and annotation.</title>
        <authorList>
            <person name="Minardi D."/>
            <person name="Oidtmann B."/>
            <person name="Van Der Giezen M."/>
            <person name="Studholme D.J."/>
        </authorList>
    </citation>
    <scope>NUCLEOTIDE SEQUENCE [LARGE SCALE GENOMIC DNA]</scope>
    <source>
        <strain evidence="6 9">197901</strain>
        <strain evidence="5 11">D2</strain>
        <strain evidence="7 13">FDL457</strain>
        <strain evidence="3 8">Kv</strain>
        <strain evidence="4 12">Si</strain>
        <strain evidence="2 10">Yx</strain>
    </source>
</reference>
<feature type="compositionally biased region" description="Polar residues" evidence="1">
    <location>
        <begin position="52"/>
        <end position="68"/>
    </location>
</feature>
<dbReference type="Proteomes" id="UP000266643">
    <property type="component" value="Unassembled WGS sequence"/>
</dbReference>
<protein>
    <submittedName>
        <fullName evidence="5">Uncharacterized protein</fullName>
    </submittedName>
</protein>
<dbReference type="EMBL" id="QUTA01006732">
    <property type="protein sequence ID" value="RHY09798.1"/>
    <property type="molecule type" value="Genomic_DNA"/>
</dbReference>
<dbReference type="Proteomes" id="UP000286510">
    <property type="component" value="Unassembled WGS sequence"/>
</dbReference>
<feature type="region of interest" description="Disordered" evidence="1">
    <location>
        <begin position="352"/>
        <end position="377"/>
    </location>
</feature>
<proteinExistence type="predicted"/>
<evidence type="ECO:0000313" key="8">
    <source>
        <dbReference type="Proteomes" id="UP000265427"/>
    </source>
</evidence>
<feature type="compositionally biased region" description="Low complexity" evidence="1">
    <location>
        <begin position="81"/>
        <end position="102"/>
    </location>
</feature>
<evidence type="ECO:0000313" key="13">
    <source>
        <dbReference type="Proteomes" id="UP000286510"/>
    </source>
</evidence>
<evidence type="ECO:0000313" key="10">
    <source>
        <dbReference type="Proteomes" id="UP000266239"/>
    </source>
</evidence>
<dbReference type="EMBL" id="QUTB01005526">
    <property type="protein sequence ID" value="RHY54889.1"/>
    <property type="molecule type" value="Genomic_DNA"/>
</dbReference>
<dbReference type="Proteomes" id="UP000283543">
    <property type="component" value="Unassembled WGS sequence"/>
</dbReference>
<dbReference type="Proteomes" id="UP000266196">
    <property type="component" value="Unassembled WGS sequence"/>
</dbReference>
<evidence type="ECO:0000313" key="11">
    <source>
        <dbReference type="Proteomes" id="UP000266643"/>
    </source>
</evidence>
<evidence type="ECO:0000313" key="7">
    <source>
        <dbReference type="EMBL" id="RHZ17853.1"/>
    </source>
</evidence>
<dbReference type="EMBL" id="QUSZ01003273">
    <property type="protein sequence ID" value="RHY19076.1"/>
    <property type="molecule type" value="Genomic_DNA"/>
</dbReference>
<sequence length="449" mass="48638">MKRFVSHTNLDLGCQLGSENTIDSLEGMAKKGKQAKQHGTADSSLAKLKMGNTATSPTAAADSKSTPGGSPVKAKQGKSASYPTTPISTSKSTFITSSSPSTQDDPHAVHAGTSSPHDDNDDDDVAGDGKVETLVPKIERRLSTRPEVKDLDDQDILHSLTIAPMIQSTAKQLQRQLSADHVSSLLTKRPSFVDLTDQGIVSDKIAPALQATSDALRRSITADRLTHHIARRPSLQDLADQHVVDDGSFVHHNFYTHGCRLGTPSLAPSLVAMAKKLERTMVQNQVGQLLETRPGLHDLVSQQIVTDGPEVANALQGPRQSLVRQLKADELSRKLKSRKSFDQLFTGMRCPSNALKSNPTKNVSSKQQQKPALSNAQRRARYTVALKAASRIAADKLISAAEKGRLKDLILADDSRVSMAIALYENDRDVEEMLDTLYRIAKSTSRGSM</sequence>
<evidence type="ECO:0000313" key="5">
    <source>
        <dbReference type="EMBL" id="RHY55371.1"/>
    </source>
</evidence>
<comment type="caution">
    <text evidence="5">The sequence shown here is derived from an EMBL/GenBank/DDBJ whole genome shotgun (WGS) entry which is preliminary data.</text>
</comment>
<gene>
    <name evidence="2" type="ORF">DYB25_006376</name>
    <name evidence="7" type="ORF">DYB26_000957</name>
    <name evidence="5" type="ORF">DYB30_001501</name>
    <name evidence="6" type="ORF">DYB31_004430</name>
    <name evidence="4" type="ORF">DYB34_001863</name>
    <name evidence="3" type="ORF">DYB36_004813</name>
</gene>
<dbReference type="Proteomes" id="UP000265427">
    <property type="component" value="Unassembled WGS sequence"/>
</dbReference>
<accession>A0A397CZW0</accession>
<evidence type="ECO:0000313" key="3">
    <source>
        <dbReference type="EMBL" id="RHY19076.1"/>
    </source>
</evidence>
<dbReference type="AlphaFoldDB" id="A0A397CZW0"/>
<evidence type="ECO:0000256" key="1">
    <source>
        <dbReference type="SAM" id="MobiDB-lite"/>
    </source>
</evidence>
<evidence type="ECO:0000313" key="9">
    <source>
        <dbReference type="Proteomes" id="UP000266196"/>
    </source>
</evidence>
<dbReference type="EMBL" id="QUTF01013439">
    <property type="protein sequence ID" value="RHZ17853.1"/>
    <property type="molecule type" value="Genomic_DNA"/>
</dbReference>
<evidence type="ECO:0000313" key="6">
    <source>
        <dbReference type="EMBL" id="RHZ08154.1"/>
    </source>
</evidence>
<evidence type="ECO:0000313" key="2">
    <source>
        <dbReference type="EMBL" id="RHY09798.1"/>
    </source>
</evidence>
<evidence type="ECO:0000313" key="12">
    <source>
        <dbReference type="Proteomes" id="UP000283543"/>
    </source>
</evidence>
<evidence type="ECO:0000313" key="4">
    <source>
        <dbReference type="EMBL" id="RHY54889.1"/>
    </source>
</evidence>
<dbReference type="EMBL" id="QUTE01012065">
    <property type="protein sequence ID" value="RHZ08154.1"/>
    <property type="molecule type" value="Genomic_DNA"/>
</dbReference>